<evidence type="ECO:0000313" key="2">
    <source>
        <dbReference type="EMBL" id="HEM67342.1"/>
    </source>
</evidence>
<dbReference type="InterPro" id="IPR009956">
    <property type="entry name" value="Post-segregation_anti-tox_CcdA"/>
</dbReference>
<organism evidence="2">
    <name type="scientific">Ignisphaera aggregans</name>
    <dbReference type="NCBI Taxonomy" id="334771"/>
    <lineage>
        <taxon>Archaea</taxon>
        <taxon>Thermoproteota</taxon>
        <taxon>Thermoprotei</taxon>
        <taxon>Desulfurococcales</taxon>
        <taxon>Desulfurococcaceae</taxon>
        <taxon>Ignisphaera</taxon>
    </lineage>
</organism>
<gene>
    <name evidence="2" type="ORF">ENO26_07255</name>
</gene>
<name>A0A7J2U565_9CREN</name>
<reference evidence="2" key="1">
    <citation type="journal article" date="2020" name="mSystems">
        <title>Genome- and Community-Level Interaction Insights into Carbon Utilization and Element Cycling Functions of Hydrothermarchaeota in Hydrothermal Sediment.</title>
        <authorList>
            <person name="Zhou Z."/>
            <person name="Liu Y."/>
            <person name="Xu W."/>
            <person name="Pan J."/>
            <person name="Luo Z.H."/>
            <person name="Li M."/>
        </authorList>
    </citation>
    <scope>NUCLEOTIDE SEQUENCE [LARGE SCALE GENOMIC DNA]</scope>
    <source>
        <strain evidence="2">SpSt-125</strain>
    </source>
</reference>
<keyword evidence="1" id="KW-1277">Toxin-antitoxin system</keyword>
<accession>A0A7J2U565</accession>
<dbReference type="Pfam" id="PF07362">
    <property type="entry name" value="CcdA"/>
    <property type="match status" value="1"/>
</dbReference>
<dbReference type="EMBL" id="DSEU01000047">
    <property type="protein sequence ID" value="HEM67342.1"/>
    <property type="molecule type" value="Genomic_DNA"/>
</dbReference>
<evidence type="ECO:0000256" key="1">
    <source>
        <dbReference type="ARBA" id="ARBA00022649"/>
    </source>
</evidence>
<evidence type="ECO:0008006" key="3">
    <source>
        <dbReference type="Google" id="ProtNLM"/>
    </source>
</evidence>
<proteinExistence type="predicted"/>
<protein>
    <recommendedName>
        <fullName evidence="3">CopG family transcriptional regulator</fullName>
    </recommendedName>
</protein>
<dbReference type="AlphaFoldDB" id="A0A7J2U565"/>
<comment type="caution">
    <text evidence="2">The sequence shown here is derived from an EMBL/GenBank/DDBJ whole genome shotgun (WGS) entry which is preliminary data.</text>
</comment>
<sequence>MGSYVTVSVKVRRDFVEKAKALGVNISEVVRKAIEEEVRRRELELIRKRLESVKDLLDQVDIDRVVKSIREDRESR</sequence>